<evidence type="ECO:0000256" key="4">
    <source>
        <dbReference type="ARBA" id="ARBA00022692"/>
    </source>
</evidence>
<feature type="transmembrane region" description="Helical" evidence="8">
    <location>
        <begin position="191"/>
        <end position="209"/>
    </location>
</feature>
<dbReference type="InterPro" id="IPR000109">
    <property type="entry name" value="POT_fam"/>
</dbReference>
<feature type="transmembrane region" description="Helical" evidence="8">
    <location>
        <begin position="424"/>
        <end position="448"/>
    </location>
</feature>
<dbReference type="OrthoDB" id="8904098at2759"/>
<dbReference type="RefSeq" id="XP_025597479.1">
    <property type="nucleotide sequence ID" value="XM_025740270.1"/>
</dbReference>
<evidence type="ECO:0000313" key="9">
    <source>
        <dbReference type="EMBL" id="PWN97200.1"/>
    </source>
</evidence>
<feature type="transmembrane region" description="Helical" evidence="8">
    <location>
        <begin position="387"/>
        <end position="404"/>
    </location>
</feature>
<dbReference type="GeneID" id="37267816"/>
<sequence length="639" mass="69845">MAATYNASHIAAGELASDIHRAQVVEATGKEDVAPIGHFEPGVKVDAASDDADGHRFPTDEEMKTLRRVPERVPWTAFWIAMCELSERFSYYGTVQVFQNFIQQPLPEGSTTGASPNGQAGALGRGQTAATGLTTLNTFWVYTTPLIGAYLADTYWGRFKTINIAVWIAIVGHIILIISAIPAVIDKPDASLGIFSVAIIIMGIGTGFFKSTVSPLIAEQVAGQRMSVQRLPSGEEVIVDPALTAGRIFNWFYAAINIGAVLGQVSMVYAEKYVGFWLSYTLPTIVFFLNVPILYFGRKKYIRTPPAGSVLAQALRVLRECLRGQWSWNPVTFMSRVSGPEFWEQAKPSRRAEGTVGPNGQVNGPMPAWMQRFDDAWVDEVSKGFKACYVFLLFPFYWISYNQISNNLVSQAANLRKNNVPNEIVSNLDPISIVILVPLFDLVIYPALRRAGINFTPLKRITAGFITVALGMVWAAVTQHYIYERSACGNMPSAQACLDATNGETDISVWTQVGAYVFVGLSEVFASVVGLEYAFTKAPKSMRSLVMSVFLFTNAIGSAINQAFLPLTVDPRQVALYGVLAGLSCAAGLLFFATTRSLDRDEDKMNNLAAGHISAKGILAEPQDAAHEHHKDLGVTEKH</sequence>
<dbReference type="PANTHER" id="PTHR11654">
    <property type="entry name" value="OLIGOPEPTIDE TRANSPORTER-RELATED"/>
    <property type="match status" value="1"/>
</dbReference>
<protein>
    <submittedName>
        <fullName evidence="9">PTR2-domain-containing protein</fullName>
    </submittedName>
</protein>
<feature type="transmembrane region" description="Helical" evidence="8">
    <location>
        <begin position="576"/>
        <end position="595"/>
    </location>
</feature>
<dbReference type="InterPro" id="IPR036259">
    <property type="entry name" value="MFS_trans_sf"/>
</dbReference>
<feature type="transmembrane region" description="Helical" evidence="8">
    <location>
        <begin position="460"/>
        <end position="482"/>
    </location>
</feature>
<keyword evidence="3" id="KW-0813">Transport</keyword>
<dbReference type="EMBL" id="KZ819296">
    <property type="protein sequence ID" value="PWN97200.1"/>
    <property type="molecule type" value="Genomic_DNA"/>
</dbReference>
<comment type="similarity">
    <text evidence="2">Belongs to the major facilitator superfamily. Proton-dependent oligopeptide transporter (POT/PTR) (TC 2.A.17) family.</text>
</comment>
<evidence type="ECO:0000313" key="10">
    <source>
        <dbReference type="Proteomes" id="UP000245946"/>
    </source>
</evidence>
<evidence type="ECO:0000256" key="5">
    <source>
        <dbReference type="ARBA" id="ARBA00022989"/>
    </source>
</evidence>
<feature type="transmembrane region" description="Helical" evidence="8">
    <location>
        <begin position="513"/>
        <end position="533"/>
    </location>
</feature>
<evidence type="ECO:0000256" key="7">
    <source>
        <dbReference type="SAM" id="MobiDB-lite"/>
    </source>
</evidence>
<dbReference type="STRING" id="58919.A0A316Z5Y7"/>
<dbReference type="SUPFAM" id="SSF103473">
    <property type="entry name" value="MFS general substrate transporter"/>
    <property type="match status" value="1"/>
</dbReference>
<keyword evidence="5 8" id="KW-1133">Transmembrane helix</keyword>
<organism evidence="9 10">
    <name type="scientific">Tilletiopsis washingtonensis</name>
    <dbReference type="NCBI Taxonomy" id="58919"/>
    <lineage>
        <taxon>Eukaryota</taxon>
        <taxon>Fungi</taxon>
        <taxon>Dikarya</taxon>
        <taxon>Basidiomycota</taxon>
        <taxon>Ustilaginomycotina</taxon>
        <taxon>Exobasidiomycetes</taxon>
        <taxon>Entylomatales</taxon>
        <taxon>Entylomatales incertae sedis</taxon>
        <taxon>Tilletiopsis</taxon>
    </lineage>
</organism>
<keyword evidence="10" id="KW-1185">Reference proteome</keyword>
<name>A0A316Z5Y7_9BASI</name>
<keyword evidence="4 8" id="KW-0812">Transmembrane</keyword>
<proteinExistence type="inferred from homology"/>
<evidence type="ECO:0000256" key="3">
    <source>
        <dbReference type="ARBA" id="ARBA00022448"/>
    </source>
</evidence>
<evidence type="ECO:0000256" key="6">
    <source>
        <dbReference type="ARBA" id="ARBA00023136"/>
    </source>
</evidence>
<evidence type="ECO:0000256" key="8">
    <source>
        <dbReference type="SAM" id="Phobius"/>
    </source>
</evidence>
<gene>
    <name evidence="9" type="ORF">FA09DRAFT_299055</name>
</gene>
<dbReference type="GO" id="GO:0005886">
    <property type="term" value="C:plasma membrane"/>
    <property type="evidence" value="ECO:0007669"/>
    <property type="project" value="UniProtKB-ARBA"/>
</dbReference>
<comment type="subcellular location">
    <subcellularLocation>
        <location evidence="1">Membrane</location>
        <topology evidence="1">Multi-pass membrane protein</topology>
    </subcellularLocation>
</comment>
<evidence type="ECO:0000256" key="2">
    <source>
        <dbReference type="ARBA" id="ARBA00005982"/>
    </source>
</evidence>
<dbReference type="FunFam" id="1.20.1250.20:FF:000085">
    <property type="entry name" value="MFS peptide transporter Ptr2"/>
    <property type="match status" value="1"/>
</dbReference>
<accession>A0A316Z5Y7</accession>
<dbReference type="InterPro" id="IPR018456">
    <property type="entry name" value="PTR2_symporter_CS"/>
</dbReference>
<feature type="region of interest" description="Disordered" evidence="7">
    <location>
        <begin position="33"/>
        <end position="58"/>
    </location>
</feature>
<dbReference type="PROSITE" id="PS01022">
    <property type="entry name" value="PTR2_1"/>
    <property type="match status" value="1"/>
</dbReference>
<dbReference type="GO" id="GO:0071916">
    <property type="term" value="F:dipeptide transmembrane transporter activity"/>
    <property type="evidence" value="ECO:0007669"/>
    <property type="project" value="UniProtKB-ARBA"/>
</dbReference>
<feature type="transmembrane region" description="Helical" evidence="8">
    <location>
        <begin position="251"/>
        <end position="270"/>
    </location>
</feature>
<dbReference type="Proteomes" id="UP000245946">
    <property type="component" value="Unassembled WGS sequence"/>
</dbReference>
<keyword evidence="6 8" id="KW-0472">Membrane</keyword>
<reference evidence="9 10" key="1">
    <citation type="journal article" date="2018" name="Mol. Biol. Evol.">
        <title>Broad Genomic Sampling Reveals a Smut Pathogenic Ancestry of the Fungal Clade Ustilaginomycotina.</title>
        <authorList>
            <person name="Kijpornyongpan T."/>
            <person name="Mondo S.J."/>
            <person name="Barry K."/>
            <person name="Sandor L."/>
            <person name="Lee J."/>
            <person name="Lipzen A."/>
            <person name="Pangilinan J."/>
            <person name="LaButti K."/>
            <person name="Hainaut M."/>
            <person name="Henrissat B."/>
            <person name="Grigoriev I.V."/>
            <person name="Spatafora J.W."/>
            <person name="Aime M.C."/>
        </authorList>
    </citation>
    <scope>NUCLEOTIDE SEQUENCE [LARGE SCALE GENOMIC DNA]</scope>
    <source>
        <strain evidence="9 10">MCA 4186</strain>
    </source>
</reference>
<feature type="transmembrane region" description="Helical" evidence="8">
    <location>
        <begin position="545"/>
        <end position="564"/>
    </location>
</feature>
<dbReference type="Gene3D" id="1.20.1250.20">
    <property type="entry name" value="MFS general substrate transporter like domains"/>
    <property type="match status" value="1"/>
</dbReference>
<evidence type="ECO:0000256" key="1">
    <source>
        <dbReference type="ARBA" id="ARBA00004141"/>
    </source>
</evidence>
<dbReference type="AlphaFoldDB" id="A0A316Z5Y7"/>
<dbReference type="Pfam" id="PF00854">
    <property type="entry name" value="PTR2"/>
    <property type="match status" value="1"/>
</dbReference>
<feature type="transmembrane region" description="Helical" evidence="8">
    <location>
        <begin position="276"/>
        <end position="296"/>
    </location>
</feature>
<feature type="transmembrane region" description="Helical" evidence="8">
    <location>
        <begin position="164"/>
        <end position="185"/>
    </location>
</feature>